<evidence type="ECO:0000313" key="10">
    <source>
        <dbReference type="EMBL" id="KAF0545759.1"/>
    </source>
</evidence>
<evidence type="ECO:0000313" key="11">
    <source>
        <dbReference type="Proteomes" id="UP000439903"/>
    </source>
</evidence>
<dbReference type="EMBL" id="WTPW01000117">
    <property type="protein sequence ID" value="KAF0545759.1"/>
    <property type="molecule type" value="Genomic_DNA"/>
</dbReference>
<organism evidence="10 11">
    <name type="scientific">Gigaspora margarita</name>
    <dbReference type="NCBI Taxonomy" id="4874"/>
    <lineage>
        <taxon>Eukaryota</taxon>
        <taxon>Fungi</taxon>
        <taxon>Fungi incertae sedis</taxon>
        <taxon>Mucoromycota</taxon>
        <taxon>Glomeromycotina</taxon>
        <taxon>Glomeromycetes</taxon>
        <taxon>Diversisporales</taxon>
        <taxon>Gigasporaceae</taxon>
        <taxon>Gigaspora</taxon>
    </lineage>
</organism>
<comment type="caution">
    <text evidence="10">The sequence shown here is derived from an EMBL/GenBank/DDBJ whole genome shotgun (WGS) entry which is preliminary data.</text>
</comment>
<keyword evidence="4 8" id="KW-0812">Transmembrane</keyword>
<dbReference type="InterPro" id="IPR004837">
    <property type="entry name" value="NaCa_Exmemb"/>
</dbReference>
<feature type="transmembrane region" description="Helical" evidence="8">
    <location>
        <begin position="213"/>
        <end position="235"/>
    </location>
</feature>
<name>A0A8H4AZ27_GIGMA</name>
<dbReference type="InterPro" id="IPR044880">
    <property type="entry name" value="NCX_ion-bd_dom_sf"/>
</dbReference>
<sequence length="285" mass="32047">MSSLTEDKKLFVIKMFKQHVQKKPSIIYILLFFVPIGYIVHFLSSNATLIFTTNFLAILPSAKLFKFANKKLSHYVSHSRYITHLHNRNNEVINSLIKILGGLLSVVFNNFVELVITITALVNGQIHIVQTAVLGSILFHILLVLGLCFLVGGTKVLRTIEGKKNKLNEIEFDSTAAQSNSSVLTVACISLILPASFSLFVNQSNISTDKSDIILSISYGTSIVLLVICVLYLYFKTITHKTIFIPKWKNKENKNENINMKMSLILLIVMAIISIISRKINQWSC</sequence>
<evidence type="ECO:0000256" key="4">
    <source>
        <dbReference type="ARBA" id="ARBA00022692"/>
    </source>
</evidence>
<keyword evidence="11" id="KW-1185">Reference proteome</keyword>
<dbReference type="Gene3D" id="1.20.1420.30">
    <property type="entry name" value="NCX, central ion-binding region"/>
    <property type="match status" value="1"/>
</dbReference>
<evidence type="ECO:0000256" key="1">
    <source>
        <dbReference type="ARBA" id="ARBA00004127"/>
    </source>
</evidence>
<keyword evidence="5 8" id="KW-1133">Transmembrane helix</keyword>
<reference evidence="10 11" key="1">
    <citation type="journal article" date="2019" name="Environ. Microbiol.">
        <title>At the nexus of three kingdoms: the genome of the mycorrhizal fungus Gigaspora margarita provides insights into plant, endobacterial and fungal interactions.</title>
        <authorList>
            <person name="Venice F."/>
            <person name="Ghignone S."/>
            <person name="Salvioli di Fossalunga A."/>
            <person name="Amselem J."/>
            <person name="Novero M."/>
            <person name="Xianan X."/>
            <person name="Sedzielewska Toro K."/>
            <person name="Morin E."/>
            <person name="Lipzen A."/>
            <person name="Grigoriev I.V."/>
            <person name="Henrissat B."/>
            <person name="Martin F.M."/>
            <person name="Bonfante P."/>
        </authorList>
    </citation>
    <scope>NUCLEOTIDE SEQUENCE [LARGE SCALE GENOMIC DNA]</scope>
    <source>
        <strain evidence="10 11">BEG34</strain>
    </source>
</reference>
<evidence type="ECO:0000256" key="3">
    <source>
        <dbReference type="ARBA" id="ARBA00022448"/>
    </source>
</evidence>
<feature type="transmembrane region" description="Helical" evidence="8">
    <location>
        <begin position="183"/>
        <end position="201"/>
    </location>
</feature>
<dbReference type="PANTHER" id="PTHR31503:SF22">
    <property type="entry name" value="VACUOLAR CALCIUM ION TRANSPORTER"/>
    <property type="match status" value="1"/>
</dbReference>
<feature type="transmembrane region" description="Helical" evidence="8">
    <location>
        <begin position="49"/>
        <end position="65"/>
    </location>
</feature>
<proteinExistence type="inferred from homology"/>
<dbReference type="PANTHER" id="PTHR31503">
    <property type="entry name" value="VACUOLAR CALCIUM ION TRANSPORTER"/>
    <property type="match status" value="1"/>
</dbReference>
<evidence type="ECO:0000256" key="8">
    <source>
        <dbReference type="SAM" id="Phobius"/>
    </source>
</evidence>
<feature type="transmembrane region" description="Helical" evidence="8">
    <location>
        <begin position="96"/>
        <end position="122"/>
    </location>
</feature>
<comment type="subcellular location">
    <subcellularLocation>
        <location evidence="1">Endomembrane system</location>
        <topology evidence="1">Multi-pass membrane protein</topology>
    </subcellularLocation>
</comment>
<dbReference type="InterPro" id="IPR004713">
    <property type="entry name" value="CaH_exchang"/>
</dbReference>
<evidence type="ECO:0000256" key="7">
    <source>
        <dbReference type="ARBA" id="ARBA00023136"/>
    </source>
</evidence>
<feature type="domain" description="Sodium/calcium exchanger membrane region" evidence="9">
    <location>
        <begin position="26"/>
        <end position="237"/>
    </location>
</feature>
<evidence type="ECO:0000256" key="5">
    <source>
        <dbReference type="ARBA" id="ARBA00022989"/>
    </source>
</evidence>
<evidence type="ECO:0000256" key="6">
    <source>
        <dbReference type="ARBA" id="ARBA00023065"/>
    </source>
</evidence>
<dbReference type="AlphaFoldDB" id="A0A8H4AZ27"/>
<keyword evidence="3" id="KW-0813">Transport</keyword>
<keyword evidence="6" id="KW-0406">Ion transport</keyword>
<dbReference type="Pfam" id="PF01699">
    <property type="entry name" value="Na_Ca_ex"/>
    <property type="match status" value="1"/>
</dbReference>
<evidence type="ECO:0000259" key="9">
    <source>
        <dbReference type="Pfam" id="PF01699"/>
    </source>
</evidence>
<feature type="transmembrane region" description="Helical" evidence="8">
    <location>
        <begin position="128"/>
        <end position="151"/>
    </location>
</feature>
<dbReference type="OrthoDB" id="1699231at2759"/>
<dbReference type="Proteomes" id="UP000439903">
    <property type="component" value="Unassembled WGS sequence"/>
</dbReference>
<keyword evidence="7 8" id="KW-0472">Membrane</keyword>
<dbReference type="GO" id="GO:0015369">
    <property type="term" value="F:calcium:proton antiporter activity"/>
    <property type="evidence" value="ECO:0007669"/>
    <property type="project" value="UniProtKB-ARBA"/>
</dbReference>
<protein>
    <submittedName>
        <fullName evidence="10">Calcium/proton exchanger</fullName>
    </submittedName>
</protein>
<feature type="transmembrane region" description="Helical" evidence="8">
    <location>
        <begin position="25"/>
        <end position="43"/>
    </location>
</feature>
<dbReference type="GO" id="GO:0006874">
    <property type="term" value="P:intracellular calcium ion homeostasis"/>
    <property type="evidence" value="ECO:0007669"/>
    <property type="project" value="TreeGrafter"/>
</dbReference>
<feature type="transmembrane region" description="Helical" evidence="8">
    <location>
        <begin position="256"/>
        <end position="276"/>
    </location>
</feature>
<accession>A0A8H4AZ27</accession>
<dbReference type="GO" id="GO:0000329">
    <property type="term" value="C:fungal-type vacuole membrane"/>
    <property type="evidence" value="ECO:0007669"/>
    <property type="project" value="TreeGrafter"/>
</dbReference>
<evidence type="ECO:0000256" key="2">
    <source>
        <dbReference type="ARBA" id="ARBA00008170"/>
    </source>
</evidence>
<comment type="similarity">
    <text evidence="2">Belongs to the Ca(2+):cation antiporter (CaCA) (TC 2.A.19) family.</text>
</comment>
<gene>
    <name evidence="10" type="ORF">F8M41_001934</name>
</gene>
<dbReference type="GO" id="GO:0012505">
    <property type="term" value="C:endomembrane system"/>
    <property type="evidence" value="ECO:0007669"/>
    <property type="project" value="UniProtKB-SubCell"/>
</dbReference>